<sequence length="50" mass="5819">MRNFICEWCSRFNFPWRRRCWSCNAPLPEPPRPTKPTKIASLTPPVESGG</sequence>
<proteinExistence type="predicted"/>
<organism evidence="2">
    <name type="scientific">marine sediment metagenome</name>
    <dbReference type="NCBI Taxonomy" id="412755"/>
    <lineage>
        <taxon>unclassified sequences</taxon>
        <taxon>metagenomes</taxon>
        <taxon>ecological metagenomes</taxon>
    </lineage>
</organism>
<comment type="caution">
    <text evidence="2">The sequence shown here is derived from an EMBL/GenBank/DDBJ whole genome shotgun (WGS) entry which is preliminary data.</text>
</comment>
<gene>
    <name evidence="2" type="ORF">LCGC14_1472340</name>
</gene>
<feature type="region of interest" description="Disordered" evidence="1">
    <location>
        <begin position="28"/>
        <end position="50"/>
    </location>
</feature>
<dbReference type="EMBL" id="LAZR01010370">
    <property type="protein sequence ID" value="KKM67308.1"/>
    <property type="molecule type" value="Genomic_DNA"/>
</dbReference>
<protein>
    <recommendedName>
        <fullName evidence="3">RanBP2-type domain-containing protein</fullName>
    </recommendedName>
</protein>
<accession>A0A0F9JCN4</accession>
<evidence type="ECO:0000256" key="1">
    <source>
        <dbReference type="SAM" id="MobiDB-lite"/>
    </source>
</evidence>
<evidence type="ECO:0000313" key="2">
    <source>
        <dbReference type="EMBL" id="KKM67308.1"/>
    </source>
</evidence>
<dbReference type="AlphaFoldDB" id="A0A0F9JCN4"/>
<evidence type="ECO:0008006" key="3">
    <source>
        <dbReference type="Google" id="ProtNLM"/>
    </source>
</evidence>
<reference evidence="2" key="1">
    <citation type="journal article" date="2015" name="Nature">
        <title>Complex archaea that bridge the gap between prokaryotes and eukaryotes.</title>
        <authorList>
            <person name="Spang A."/>
            <person name="Saw J.H."/>
            <person name="Jorgensen S.L."/>
            <person name="Zaremba-Niedzwiedzka K."/>
            <person name="Martijn J."/>
            <person name="Lind A.E."/>
            <person name="van Eijk R."/>
            <person name="Schleper C."/>
            <person name="Guy L."/>
            <person name="Ettema T.J."/>
        </authorList>
    </citation>
    <scope>NUCLEOTIDE SEQUENCE</scope>
</reference>
<name>A0A0F9JCN4_9ZZZZ</name>